<feature type="compositionally biased region" description="Basic and acidic residues" evidence="1">
    <location>
        <begin position="223"/>
        <end position="232"/>
    </location>
</feature>
<dbReference type="SMART" id="SM00743">
    <property type="entry name" value="Agenet"/>
    <property type="match status" value="2"/>
</dbReference>
<proteinExistence type="predicted"/>
<feature type="domain" description="Agenet" evidence="2">
    <location>
        <begin position="103"/>
        <end position="163"/>
    </location>
</feature>
<dbReference type="Proteomes" id="UP000504610">
    <property type="component" value="Unplaced"/>
</dbReference>
<feature type="compositionally biased region" description="Basic and acidic residues" evidence="1">
    <location>
        <begin position="202"/>
        <end position="213"/>
    </location>
</feature>
<gene>
    <name evidence="4" type="primary">LOC130500731</name>
</gene>
<dbReference type="OrthoDB" id="1894168at2759"/>
<dbReference type="GeneID" id="130500731"/>
<dbReference type="RefSeq" id="XP_056851675.1">
    <property type="nucleotide sequence ID" value="XM_056995695.1"/>
</dbReference>
<dbReference type="InterPro" id="IPR008395">
    <property type="entry name" value="Agenet-like_dom"/>
</dbReference>
<feature type="region of interest" description="Disordered" evidence="1">
    <location>
        <begin position="292"/>
        <end position="311"/>
    </location>
</feature>
<dbReference type="InterPro" id="IPR014002">
    <property type="entry name" value="Agenet_dom_plant"/>
</dbReference>
<feature type="domain" description="Agenet" evidence="2">
    <location>
        <begin position="6"/>
        <end position="83"/>
    </location>
</feature>
<dbReference type="Pfam" id="PF05641">
    <property type="entry name" value="Agenet"/>
    <property type="match status" value="1"/>
</dbReference>
<feature type="compositionally biased region" description="Low complexity" evidence="1">
    <location>
        <begin position="233"/>
        <end position="243"/>
    </location>
</feature>
<reference evidence="4" key="1">
    <citation type="journal article" date="2016" name="BMC Genomics">
        <title>De novo transcriptome analysis in radish (Raphanus sativus L.) and identification of critical genes involved in bolting and flowering.</title>
        <authorList>
            <person name="Nie S."/>
            <person name="Li C."/>
            <person name="Xu L."/>
            <person name="Wang Y."/>
            <person name="Huang D."/>
            <person name="Muleke E.M."/>
            <person name="Sun X."/>
            <person name="Xie Y."/>
            <person name="Liu L."/>
        </authorList>
    </citation>
    <scope>NUCLEOTIDE SEQUENCE</scope>
    <source>
        <tissue evidence="4">Leaf</tissue>
    </source>
</reference>
<dbReference type="AlphaFoldDB" id="A0A9W3CJL9"/>
<reference evidence="4" key="2">
    <citation type="submission" date="2025-08" db="UniProtKB">
        <authorList>
            <consortium name="RefSeq"/>
        </authorList>
    </citation>
    <scope>IDENTIFICATION</scope>
    <source>
        <tissue evidence="4">Leaf</tissue>
    </source>
</reference>
<keyword evidence="3" id="KW-1185">Reference proteome</keyword>
<evidence type="ECO:0000313" key="4">
    <source>
        <dbReference type="RefSeq" id="XP_056851675.1"/>
    </source>
</evidence>
<dbReference type="PANTHER" id="PTHR36805">
    <property type="entry name" value="AGENET DOMAIN-CONTAINING PROTEIN"/>
    <property type="match status" value="1"/>
</dbReference>
<dbReference type="PANTHER" id="PTHR36805:SF6">
    <property type="entry name" value="GENOME ASSEMBLY, CHROMOSOME: A03"/>
    <property type="match status" value="1"/>
</dbReference>
<dbReference type="KEGG" id="rsz:130500731"/>
<feature type="compositionally biased region" description="Basic and acidic residues" evidence="1">
    <location>
        <begin position="183"/>
        <end position="193"/>
    </location>
</feature>
<evidence type="ECO:0000256" key="1">
    <source>
        <dbReference type="SAM" id="MobiDB-lite"/>
    </source>
</evidence>
<feature type="region of interest" description="Disordered" evidence="1">
    <location>
        <begin position="166"/>
        <end position="248"/>
    </location>
</feature>
<name>A0A9W3CJL9_RAPSA</name>
<sequence>MAQTSLPFKVGETIEVRSFEVGYRGAWFRCKILTIYTKEEKLFYSLKYLDYDDEEIHHTQVYQLFEDEEKEWLMVRPSYPPHYQERQVRKIEADQAPLVVVHGSWKVGDLVDWWKDDCFWCATVLAAKVKEPLQIELFPPPLGEGETYAALHKDVRPTLDWSLEDGWTVPSVDGRKSQSVKLVKREKGVDHVPQDVCQTGKKQTEKAKRQKTERAKKKKTERAKKQTTERHTQQTTERSTQQKTEGDMQQQVEGIGEIRQNIDESDSVEAAVYDLEELIVRIEWIKKMLSPDVGEGSTWKYQDYRPSSKGM</sequence>
<protein>
    <submittedName>
        <fullName evidence="4">Uncharacterized protein LOC130500731 isoform X1</fullName>
    </submittedName>
</protein>
<evidence type="ECO:0000313" key="3">
    <source>
        <dbReference type="Proteomes" id="UP000504610"/>
    </source>
</evidence>
<organism evidence="3 4">
    <name type="scientific">Raphanus sativus</name>
    <name type="common">Radish</name>
    <name type="synonym">Raphanus raphanistrum var. sativus</name>
    <dbReference type="NCBI Taxonomy" id="3726"/>
    <lineage>
        <taxon>Eukaryota</taxon>
        <taxon>Viridiplantae</taxon>
        <taxon>Streptophyta</taxon>
        <taxon>Embryophyta</taxon>
        <taxon>Tracheophyta</taxon>
        <taxon>Spermatophyta</taxon>
        <taxon>Magnoliopsida</taxon>
        <taxon>eudicotyledons</taxon>
        <taxon>Gunneridae</taxon>
        <taxon>Pentapetalae</taxon>
        <taxon>rosids</taxon>
        <taxon>malvids</taxon>
        <taxon>Brassicales</taxon>
        <taxon>Brassicaceae</taxon>
        <taxon>Brassiceae</taxon>
        <taxon>Raphanus</taxon>
    </lineage>
</organism>
<evidence type="ECO:0000259" key="2">
    <source>
        <dbReference type="SMART" id="SM00743"/>
    </source>
</evidence>
<accession>A0A9W3CJL9</accession>